<sequence length="70" mass="7654">MATTLARVIPLVRKAVAPLRPLPEPADLYCRVVIALFLHTPQKASGLCEACGEGWPCAQMKRACFLIEAF</sequence>
<accession>A0A1W2ENH4</accession>
<proteinExistence type="predicted"/>
<dbReference type="Proteomes" id="UP000192840">
    <property type="component" value="Unassembled WGS sequence"/>
</dbReference>
<name>A0A1W2ENH4_9PSEU</name>
<evidence type="ECO:0000313" key="1">
    <source>
        <dbReference type="EMBL" id="SMD11241.1"/>
    </source>
</evidence>
<keyword evidence="2" id="KW-1185">Reference proteome</keyword>
<dbReference type="AlphaFoldDB" id="A0A1W2ENH4"/>
<protein>
    <submittedName>
        <fullName evidence="1">Uncharacterized protein</fullName>
    </submittedName>
</protein>
<evidence type="ECO:0000313" key="2">
    <source>
        <dbReference type="Proteomes" id="UP000192840"/>
    </source>
</evidence>
<gene>
    <name evidence="1" type="ORF">SAMN05660733_04238</name>
</gene>
<dbReference type="OrthoDB" id="3696645at2"/>
<dbReference type="STRING" id="40571.SAMN05660733_04238"/>
<organism evidence="1 2">
    <name type="scientific">Lentzea albidocapillata</name>
    <dbReference type="NCBI Taxonomy" id="40571"/>
    <lineage>
        <taxon>Bacteria</taxon>
        <taxon>Bacillati</taxon>
        <taxon>Actinomycetota</taxon>
        <taxon>Actinomycetes</taxon>
        <taxon>Pseudonocardiales</taxon>
        <taxon>Pseudonocardiaceae</taxon>
        <taxon>Lentzea</taxon>
    </lineage>
</organism>
<dbReference type="EMBL" id="FWYC01000010">
    <property type="protein sequence ID" value="SMD11241.1"/>
    <property type="molecule type" value="Genomic_DNA"/>
</dbReference>
<reference evidence="2" key="1">
    <citation type="submission" date="2017-04" db="EMBL/GenBank/DDBJ databases">
        <authorList>
            <person name="Varghese N."/>
            <person name="Submissions S."/>
        </authorList>
    </citation>
    <scope>NUCLEOTIDE SEQUENCE [LARGE SCALE GENOMIC DNA]</scope>
    <source>
        <strain evidence="2">DSM 44073</strain>
    </source>
</reference>
<dbReference type="RefSeq" id="WP_144065437.1">
    <property type="nucleotide sequence ID" value="NZ_FWYC01000010.1"/>
</dbReference>